<organism evidence="2 3">
    <name type="scientific">Lysinibacillus antri</name>
    <dbReference type="NCBI Taxonomy" id="2498145"/>
    <lineage>
        <taxon>Bacteria</taxon>
        <taxon>Bacillati</taxon>
        <taxon>Bacillota</taxon>
        <taxon>Bacilli</taxon>
        <taxon>Bacillales</taxon>
        <taxon>Bacillaceae</taxon>
        <taxon>Lysinibacillus</taxon>
    </lineage>
</organism>
<dbReference type="EMBL" id="RYYR01000017">
    <property type="protein sequence ID" value="RUL51065.1"/>
    <property type="molecule type" value="Genomic_DNA"/>
</dbReference>
<keyword evidence="3" id="KW-1185">Reference proteome</keyword>
<accession>A0A3S0R5L3</accession>
<dbReference type="Proteomes" id="UP000287910">
    <property type="component" value="Unassembled WGS sequence"/>
</dbReference>
<sequence length="69" mass="8109">MKKRGFKGRGYNPYLLPPWLRKIRFFCKQIILPITIFQGLRTLFLPTTGDILFLLILAGLSYLFITDFI</sequence>
<feature type="transmembrane region" description="Helical" evidence="1">
    <location>
        <begin position="43"/>
        <end position="65"/>
    </location>
</feature>
<name>A0A3S0R5L3_9BACI</name>
<evidence type="ECO:0000313" key="3">
    <source>
        <dbReference type="Proteomes" id="UP000287910"/>
    </source>
</evidence>
<keyword evidence="1" id="KW-0472">Membrane</keyword>
<proteinExistence type="predicted"/>
<comment type="caution">
    <text evidence="2">The sequence shown here is derived from an EMBL/GenBank/DDBJ whole genome shotgun (WGS) entry which is preliminary data.</text>
</comment>
<protein>
    <submittedName>
        <fullName evidence="2">Uncharacterized protein</fullName>
    </submittedName>
</protein>
<evidence type="ECO:0000313" key="2">
    <source>
        <dbReference type="EMBL" id="RUL51065.1"/>
    </source>
</evidence>
<gene>
    <name evidence="2" type="ORF">EK386_12715</name>
</gene>
<evidence type="ECO:0000256" key="1">
    <source>
        <dbReference type="SAM" id="Phobius"/>
    </source>
</evidence>
<reference evidence="2 3" key="1">
    <citation type="submission" date="2018-12" db="EMBL/GenBank/DDBJ databases">
        <title>Lysinibacillus antri sp. nov., isolated from a cave soil.</title>
        <authorList>
            <person name="Narsing Rao M.P."/>
            <person name="Zhang H."/>
            <person name="Dong Z.-Y."/>
            <person name="Niu X.-K."/>
            <person name="Zhang K."/>
            <person name="Fang B.-Z."/>
            <person name="Kang Y.-Q."/>
            <person name="Xiao M."/>
            <person name="Li W.-J."/>
        </authorList>
    </citation>
    <scope>NUCLEOTIDE SEQUENCE [LARGE SCALE GENOMIC DNA]</scope>
    <source>
        <strain evidence="2 3">SYSU K30002</strain>
    </source>
</reference>
<dbReference type="AlphaFoldDB" id="A0A3S0R5L3"/>
<keyword evidence="1" id="KW-1133">Transmembrane helix</keyword>
<keyword evidence="1" id="KW-0812">Transmembrane</keyword>